<dbReference type="Proteomes" id="UP000596660">
    <property type="component" value="Unplaced"/>
</dbReference>
<name>A0A803NB75_CHEQI</name>
<dbReference type="PANTHER" id="PTHR48475">
    <property type="entry name" value="RIBONUCLEASE H"/>
    <property type="match status" value="1"/>
</dbReference>
<reference evidence="2" key="1">
    <citation type="journal article" date="2017" name="Nature">
        <title>The genome of Chenopodium quinoa.</title>
        <authorList>
            <person name="Jarvis D.E."/>
            <person name="Ho Y.S."/>
            <person name="Lightfoot D.J."/>
            <person name="Schmoeckel S.M."/>
            <person name="Li B."/>
            <person name="Borm T.J.A."/>
            <person name="Ohyanagi H."/>
            <person name="Mineta K."/>
            <person name="Michell C.T."/>
            <person name="Saber N."/>
            <person name="Kharbatia N.M."/>
            <person name="Rupper R.R."/>
            <person name="Sharp A.R."/>
            <person name="Dally N."/>
            <person name="Boughton B.A."/>
            <person name="Woo Y.H."/>
            <person name="Gao G."/>
            <person name="Schijlen E.G.W.M."/>
            <person name="Guo X."/>
            <person name="Momin A.A."/>
            <person name="Negrao S."/>
            <person name="Al-Babili S."/>
            <person name="Gehring C."/>
            <person name="Roessner U."/>
            <person name="Jung C."/>
            <person name="Murphy K."/>
            <person name="Arold S.T."/>
            <person name="Gojobori T."/>
            <person name="van der Linden C.G."/>
            <person name="van Loo E.N."/>
            <person name="Jellen E.N."/>
            <person name="Maughan P.J."/>
            <person name="Tester M."/>
        </authorList>
    </citation>
    <scope>NUCLEOTIDE SEQUENCE [LARGE SCALE GENOMIC DNA]</scope>
    <source>
        <strain evidence="2">cv. PI 614886</strain>
    </source>
</reference>
<proteinExistence type="predicted"/>
<dbReference type="InterPro" id="IPR012337">
    <property type="entry name" value="RNaseH-like_sf"/>
</dbReference>
<dbReference type="SUPFAM" id="SSF53098">
    <property type="entry name" value="Ribonuclease H-like"/>
    <property type="match status" value="1"/>
</dbReference>
<dbReference type="GO" id="GO:0004523">
    <property type="term" value="F:RNA-DNA hybrid ribonuclease activity"/>
    <property type="evidence" value="ECO:0007669"/>
    <property type="project" value="InterPro"/>
</dbReference>
<dbReference type="Gramene" id="AUR62043303-RA">
    <property type="protein sequence ID" value="AUR62043303-RA:cds"/>
    <property type="gene ID" value="AUR62043303"/>
</dbReference>
<dbReference type="GO" id="GO:0003676">
    <property type="term" value="F:nucleic acid binding"/>
    <property type="evidence" value="ECO:0007669"/>
    <property type="project" value="InterPro"/>
</dbReference>
<dbReference type="InterPro" id="IPR036397">
    <property type="entry name" value="RNaseH_sf"/>
</dbReference>
<organism evidence="2 3">
    <name type="scientific">Chenopodium quinoa</name>
    <name type="common">Quinoa</name>
    <dbReference type="NCBI Taxonomy" id="63459"/>
    <lineage>
        <taxon>Eukaryota</taxon>
        <taxon>Viridiplantae</taxon>
        <taxon>Streptophyta</taxon>
        <taxon>Embryophyta</taxon>
        <taxon>Tracheophyta</taxon>
        <taxon>Spermatophyta</taxon>
        <taxon>Magnoliopsida</taxon>
        <taxon>eudicotyledons</taxon>
        <taxon>Gunneridae</taxon>
        <taxon>Pentapetalae</taxon>
        <taxon>Caryophyllales</taxon>
        <taxon>Chenopodiaceae</taxon>
        <taxon>Chenopodioideae</taxon>
        <taxon>Atripliceae</taxon>
        <taxon>Chenopodium</taxon>
    </lineage>
</organism>
<evidence type="ECO:0000259" key="1">
    <source>
        <dbReference type="PROSITE" id="PS50879"/>
    </source>
</evidence>
<evidence type="ECO:0000313" key="2">
    <source>
        <dbReference type="EnsemblPlants" id="AUR62043303-RA:cds"/>
    </source>
</evidence>
<dbReference type="CDD" id="cd09279">
    <property type="entry name" value="RNase_HI_like"/>
    <property type="match status" value="1"/>
</dbReference>
<keyword evidence="3" id="KW-1185">Reference proteome</keyword>
<evidence type="ECO:0000313" key="3">
    <source>
        <dbReference type="Proteomes" id="UP000596660"/>
    </source>
</evidence>
<dbReference type="OMA" id="YIMERRY"/>
<feature type="domain" description="RNase H type-1" evidence="1">
    <location>
        <begin position="15"/>
        <end position="144"/>
    </location>
</feature>
<sequence length="275" mass="31458">MSVDFPGEDVFNIKVLPPWEMYFDGADRQDDAGVGVVFVSPEKHVLPYSFVLTQFCSNNMAEYQDLIMGLQMAVEMGIQDLDVYGDSQLVISQLLGEYEVKKEDLIPYHKHASRLLDKFDIVKLSHVPRSANKMADALAGLAATLALGAEEIMSVPVCNRWVVAPEEYEVEDDEVEEVDMINVCQIDKEDWRQPIIDYLDHQKLPNDPRHRTEIRRRASRFILFKGTLYRRSFDKLWSRCLEDEEAAKTIEEFHSGICGAHQSGPKLHVRIKRAG</sequence>
<dbReference type="PROSITE" id="PS50879">
    <property type="entry name" value="RNASE_H_1"/>
    <property type="match status" value="1"/>
</dbReference>
<protein>
    <recommendedName>
        <fullName evidence="1">RNase H type-1 domain-containing protein</fullName>
    </recommendedName>
</protein>
<dbReference type="InterPro" id="IPR002156">
    <property type="entry name" value="RNaseH_domain"/>
</dbReference>
<dbReference type="Gene3D" id="3.30.420.10">
    <property type="entry name" value="Ribonuclease H-like superfamily/Ribonuclease H"/>
    <property type="match status" value="1"/>
</dbReference>
<accession>A0A803NB75</accession>
<reference evidence="2" key="2">
    <citation type="submission" date="2021-03" db="UniProtKB">
        <authorList>
            <consortium name="EnsemblPlants"/>
        </authorList>
    </citation>
    <scope>IDENTIFICATION</scope>
</reference>
<dbReference type="PANTHER" id="PTHR48475:SF1">
    <property type="entry name" value="RNASE H TYPE-1 DOMAIN-CONTAINING PROTEIN"/>
    <property type="match status" value="1"/>
</dbReference>
<dbReference type="AlphaFoldDB" id="A0A803NB75"/>
<dbReference type="Pfam" id="PF13456">
    <property type="entry name" value="RVT_3"/>
    <property type="match status" value="1"/>
</dbReference>
<dbReference type="EnsemblPlants" id="AUR62043303-RA">
    <property type="protein sequence ID" value="AUR62043303-RA:cds"/>
    <property type="gene ID" value="AUR62043303"/>
</dbReference>